<accession>A0ACC0H0K1</accession>
<dbReference type="Proteomes" id="UP001060215">
    <property type="component" value="Chromosome 7"/>
</dbReference>
<keyword evidence="2" id="KW-1185">Reference proteome</keyword>
<evidence type="ECO:0000313" key="2">
    <source>
        <dbReference type="Proteomes" id="UP001060215"/>
    </source>
</evidence>
<organism evidence="1 2">
    <name type="scientific">Camellia lanceoleosa</name>
    <dbReference type="NCBI Taxonomy" id="1840588"/>
    <lineage>
        <taxon>Eukaryota</taxon>
        <taxon>Viridiplantae</taxon>
        <taxon>Streptophyta</taxon>
        <taxon>Embryophyta</taxon>
        <taxon>Tracheophyta</taxon>
        <taxon>Spermatophyta</taxon>
        <taxon>Magnoliopsida</taxon>
        <taxon>eudicotyledons</taxon>
        <taxon>Gunneridae</taxon>
        <taxon>Pentapetalae</taxon>
        <taxon>asterids</taxon>
        <taxon>Ericales</taxon>
        <taxon>Theaceae</taxon>
        <taxon>Camellia</taxon>
    </lineage>
</organism>
<sequence>MMDSEVKIFIKVWIASIASMCYCFFIGNHIPKGITRLFFFIPIFYLLITLPFNLHSSHLVGPTSLYLVWLANFKLLLFSFDLGPLSDSNSLLHFISTALLPIKIKQDPSPNSPPNPQTNPNPPPKSSPDVQRSAQLAKFVLVLVLVLAILILTYHYGEYLYSFFVLDLHWCHLYLDVLAIVLGLHWCHLYLDVLAFSAILARAIQGLELEPQFNEPYLSTSLQDFWGRRSYLMITSILRPTVYIPIRCISTRMLGRKWAPLPAIVSTFFVSGLMHEMMFFYLTRSSPTWEITWFFVFHGVCTAAEVAAKKAVGGEWQLHKVVSRLLTVGFLALTSAWCTRNCTNPTCHFRTTIHTSTISLGFSFSYPSCPLFILLPFNLHSLHLGGPTTFYLVWLANFKLLLFSFDLGPLSDSKSLLNFISTALLPIQIKHDPFPKSPPNPKTNPNPPPDLSSNRARKVQRSALLAIKVLLLAMVIRLYDYRQHLHPNVILVLYCCHVYLAAELLLAMSAFLARAILGLELEPQFNEPYLATSLQDFWGRRWNLMVTSILRPTVYVPIRSISTRILGRRWATLPAIWATFLVSGLMHEIIYFYFTRVSPTWEVTWFFVLHGVCTAAEVAAKKAVGGRWRLHRVFSGPLTLGFVMVTAFWLFFPQIIRNGVDQRAIGEYSVLVDFFRTRVQDFKVILF</sequence>
<reference evidence="1 2" key="1">
    <citation type="journal article" date="2022" name="Plant J.">
        <title>Chromosome-level genome of Camellia lanceoleosa provides a valuable resource for understanding genome evolution and self-incompatibility.</title>
        <authorList>
            <person name="Gong W."/>
            <person name="Xiao S."/>
            <person name="Wang L."/>
            <person name="Liao Z."/>
            <person name="Chang Y."/>
            <person name="Mo W."/>
            <person name="Hu G."/>
            <person name="Li W."/>
            <person name="Zhao G."/>
            <person name="Zhu H."/>
            <person name="Hu X."/>
            <person name="Ji K."/>
            <person name="Xiang X."/>
            <person name="Song Q."/>
            <person name="Yuan D."/>
            <person name="Jin S."/>
            <person name="Zhang L."/>
        </authorList>
    </citation>
    <scope>NUCLEOTIDE SEQUENCE [LARGE SCALE GENOMIC DNA]</scope>
    <source>
        <strain evidence="1">SQ_2022a</strain>
    </source>
</reference>
<comment type="caution">
    <text evidence="1">The sequence shown here is derived from an EMBL/GenBank/DDBJ whole genome shotgun (WGS) entry which is preliminary data.</text>
</comment>
<gene>
    <name evidence="1" type="ORF">LOK49_LG07G03451</name>
</gene>
<evidence type="ECO:0000313" key="1">
    <source>
        <dbReference type="EMBL" id="KAI8007007.1"/>
    </source>
</evidence>
<dbReference type="EMBL" id="CM045764">
    <property type="protein sequence ID" value="KAI8007007.1"/>
    <property type="molecule type" value="Genomic_DNA"/>
</dbReference>
<name>A0ACC0H0K1_9ERIC</name>
<protein>
    <submittedName>
        <fullName evidence="1">Uncharacterized protein</fullName>
    </submittedName>
</protein>
<proteinExistence type="predicted"/>